<accession>A0AAW4WH30</accession>
<protein>
    <submittedName>
        <fullName evidence="2">DUF1351 domain-containing protein</fullName>
    </submittedName>
</protein>
<evidence type="ECO:0000256" key="1">
    <source>
        <dbReference type="SAM" id="MobiDB-lite"/>
    </source>
</evidence>
<feature type="compositionally biased region" description="Basic and acidic residues" evidence="1">
    <location>
        <begin position="216"/>
        <end position="250"/>
    </location>
</feature>
<name>A0AAW4WH30_9FIRM</name>
<gene>
    <name evidence="2" type="ORF">LKD47_10155</name>
</gene>
<reference evidence="2" key="1">
    <citation type="submission" date="2021-10" db="EMBL/GenBank/DDBJ databases">
        <title>Anaerobic single-cell dispensing facilitates the cultivation of human gut bacteria.</title>
        <authorList>
            <person name="Afrizal A."/>
        </authorList>
    </citation>
    <scope>NUCLEOTIDE SEQUENCE</scope>
    <source>
        <strain evidence="2">CLA-AA-H204</strain>
    </source>
</reference>
<sequence>MESEKMELRLINPNESGFLQHIEWNSEEIRKQVQMMMSAYTDVVYTEDTMKAAKDDRATLNKFKKVIEDRRKEVKKKCMEPYEQFEKEVKEITALIDKPIGMIDSQIKEYEEKQKAEKKSQIQAAYDESIGEFANDLPFERVFDTRYLNATFSLSKAMSEVIEKIEKFKTDIATIDSLDSKHKLNVRDVYVRTLDLSQAMAEDRRLRELEERLEADRKAKEEAERKRQEAETAKREEAERQRAEAERIAAEQKAAAKAQPESEPEQMTQPVSEMGRAIASIEHQAFSQAVQAAPEEKQEAPAQVPEKQSEPEAEVKRYKATFWCKGTLEQIKALGDYMRANNIEFGKVAK</sequence>
<dbReference type="EMBL" id="JAJEQW010000010">
    <property type="protein sequence ID" value="MCC2242659.1"/>
    <property type="molecule type" value="Genomic_DNA"/>
</dbReference>
<evidence type="ECO:0000313" key="3">
    <source>
        <dbReference type="Proteomes" id="UP001198893"/>
    </source>
</evidence>
<dbReference type="Pfam" id="PF07083">
    <property type="entry name" value="DUF1351"/>
    <property type="match status" value="1"/>
</dbReference>
<comment type="caution">
    <text evidence="2">The sequence shown here is derived from an EMBL/GenBank/DDBJ whole genome shotgun (WGS) entry which is preliminary data.</text>
</comment>
<dbReference type="Proteomes" id="UP001198893">
    <property type="component" value="Unassembled WGS sequence"/>
</dbReference>
<evidence type="ECO:0000313" key="2">
    <source>
        <dbReference type="EMBL" id="MCC2242659.1"/>
    </source>
</evidence>
<feature type="region of interest" description="Disordered" evidence="1">
    <location>
        <begin position="287"/>
        <end position="314"/>
    </location>
</feature>
<dbReference type="RefSeq" id="WP_227710386.1">
    <property type="nucleotide sequence ID" value="NZ_JAJEQW010000010.1"/>
</dbReference>
<organism evidence="2 3">
    <name type="scientific">Roseburia amylophila</name>
    <dbReference type="NCBI Taxonomy" id="2981794"/>
    <lineage>
        <taxon>Bacteria</taxon>
        <taxon>Bacillati</taxon>
        <taxon>Bacillota</taxon>
        <taxon>Clostridia</taxon>
        <taxon>Lachnospirales</taxon>
        <taxon>Lachnospiraceae</taxon>
        <taxon>Roseburia</taxon>
    </lineage>
</organism>
<proteinExistence type="predicted"/>
<dbReference type="InterPro" id="IPR009785">
    <property type="entry name" value="Prophage_Lj928_Orf309"/>
</dbReference>
<dbReference type="AlphaFoldDB" id="A0AAW4WH30"/>
<feature type="region of interest" description="Disordered" evidence="1">
    <location>
        <begin position="216"/>
        <end position="271"/>
    </location>
</feature>